<dbReference type="EMBL" id="JACHIB010000017">
    <property type="protein sequence ID" value="MBB6084825.1"/>
    <property type="molecule type" value="Genomic_DNA"/>
</dbReference>
<reference evidence="1 2" key="1">
    <citation type="submission" date="2020-08" db="EMBL/GenBank/DDBJ databases">
        <title>Genomic Encyclopedia of Type Strains, Phase IV (KMG-IV): sequencing the most valuable type-strain genomes for metagenomic binning, comparative biology and taxonomic classification.</title>
        <authorList>
            <person name="Goeker M."/>
        </authorList>
    </citation>
    <scope>NUCLEOTIDE SEQUENCE [LARGE SCALE GENOMIC DNA]</scope>
    <source>
        <strain evidence="1 2">DSM 12141</strain>
    </source>
</reference>
<dbReference type="RefSeq" id="WP_151023987.1">
    <property type="nucleotide sequence ID" value="NZ_JACHIB010000017.1"/>
</dbReference>
<dbReference type="AlphaFoldDB" id="A0A7W9TQ62"/>
<organism evidence="1 2">
    <name type="scientific">Castellaniella defragrans</name>
    <name type="common">Alcaligenes defragrans</name>
    <dbReference type="NCBI Taxonomy" id="75697"/>
    <lineage>
        <taxon>Bacteria</taxon>
        <taxon>Pseudomonadati</taxon>
        <taxon>Pseudomonadota</taxon>
        <taxon>Betaproteobacteria</taxon>
        <taxon>Burkholderiales</taxon>
        <taxon>Alcaligenaceae</taxon>
        <taxon>Castellaniella</taxon>
    </lineage>
</organism>
<dbReference type="Proteomes" id="UP000541136">
    <property type="component" value="Unassembled WGS sequence"/>
</dbReference>
<comment type="caution">
    <text evidence="1">The sequence shown here is derived from an EMBL/GenBank/DDBJ whole genome shotgun (WGS) entry which is preliminary data.</text>
</comment>
<gene>
    <name evidence="1" type="ORF">HNR28_002873</name>
</gene>
<evidence type="ECO:0000313" key="1">
    <source>
        <dbReference type="EMBL" id="MBB6084825.1"/>
    </source>
</evidence>
<accession>A0A7W9TQ62</accession>
<evidence type="ECO:0000313" key="2">
    <source>
        <dbReference type="Proteomes" id="UP000541136"/>
    </source>
</evidence>
<sequence>MKNLTFLDLRLDKKHLANIVDAGGLRGKVEVARLAYLKSNKKKDAIAFSQAVFAWGRGERVYGKLSKEKWHTHVHQWLQKVPKLSEREAIEQGIELSGIGVSFASKHLRLLYPDRFATLDSVIDDRLGYSRNPAGYLRFLSDLKAFKDKYRLQYDIGDLEEAIFKAIKEERNLMKIASRI</sequence>
<proteinExistence type="predicted"/>
<protein>
    <submittedName>
        <fullName evidence="1">Uncharacterized protein</fullName>
    </submittedName>
</protein>
<name>A0A7W9TQ62_CASDE</name>